<comment type="caution">
    <text evidence="1">The sequence shown here is derived from an EMBL/GenBank/DDBJ whole genome shotgun (WGS) entry which is preliminary data.</text>
</comment>
<dbReference type="AlphaFoldDB" id="A0A4R1PK63"/>
<dbReference type="RefSeq" id="WP_132083835.1">
    <property type="nucleotide sequence ID" value="NZ_SLUI01000030.1"/>
</dbReference>
<sequence>MSTKQNNLMIKRPAGRENVAMEEGEQLTVYHNHWLSKLCSRYFRTPRQTYIKLDPYGAFVWRHCNGQHTVADIARLMGEEFGEQAEPVLERLIVFLRMLLGRKLIVLED</sequence>
<accession>A0A4R1PK63</accession>
<keyword evidence="2" id="KW-1185">Reference proteome</keyword>
<dbReference type="Proteomes" id="UP000295063">
    <property type="component" value="Unassembled WGS sequence"/>
</dbReference>
<evidence type="ECO:0000313" key="1">
    <source>
        <dbReference type="EMBL" id="TCL31417.1"/>
    </source>
</evidence>
<proteinExistence type="predicted"/>
<dbReference type="InterPro" id="IPR041881">
    <property type="entry name" value="PqqD_sf"/>
</dbReference>
<reference evidence="1 2" key="1">
    <citation type="submission" date="2019-03" db="EMBL/GenBank/DDBJ databases">
        <title>Genomic Encyclopedia of Type Strains, Phase IV (KMG-IV): sequencing the most valuable type-strain genomes for metagenomic binning, comparative biology and taxonomic classification.</title>
        <authorList>
            <person name="Goeker M."/>
        </authorList>
    </citation>
    <scope>NUCLEOTIDE SEQUENCE [LARGE SCALE GENOMIC DNA]</scope>
    <source>
        <strain evidence="1 2">DSM 15969</strain>
    </source>
</reference>
<evidence type="ECO:0000313" key="2">
    <source>
        <dbReference type="Proteomes" id="UP000295063"/>
    </source>
</evidence>
<dbReference type="Pfam" id="PF05402">
    <property type="entry name" value="PqqD"/>
    <property type="match status" value="1"/>
</dbReference>
<organism evidence="1 2">
    <name type="scientific">Anaerospora hongkongensis</name>
    <dbReference type="NCBI Taxonomy" id="244830"/>
    <lineage>
        <taxon>Bacteria</taxon>
        <taxon>Bacillati</taxon>
        <taxon>Bacillota</taxon>
        <taxon>Negativicutes</taxon>
        <taxon>Selenomonadales</taxon>
        <taxon>Sporomusaceae</taxon>
        <taxon>Anaerospora</taxon>
    </lineage>
</organism>
<dbReference type="EMBL" id="SLUI01000030">
    <property type="protein sequence ID" value="TCL31417.1"/>
    <property type="molecule type" value="Genomic_DNA"/>
</dbReference>
<protein>
    <submittedName>
        <fullName evidence="1">Coenzyme PQQ synthesis protein D (PqqD)</fullName>
    </submittedName>
</protein>
<dbReference type="Gene3D" id="1.10.10.1150">
    <property type="entry name" value="Coenzyme PQQ synthesis protein D (PqqD)"/>
    <property type="match status" value="1"/>
</dbReference>
<name>A0A4R1PK63_9FIRM</name>
<dbReference type="InterPro" id="IPR008792">
    <property type="entry name" value="PQQD"/>
</dbReference>
<dbReference type="OrthoDB" id="308521at2"/>
<gene>
    <name evidence="1" type="ORF">EV210_1305</name>
</gene>